<dbReference type="Proteomes" id="UP000322822">
    <property type="component" value="Chromosome 2"/>
</dbReference>
<dbReference type="SUPFAM" id="SSF46458">
    <property type="entry name" value="Globin-like"/>
    <property type="match status" value="1"/>
</dbReference>
<dbReference type="CDD" id="cd08916">
    <property type="entry name" value="TrHb3_P"/>
    <property type="match status" value="1"/>
</dbReference>
<name>A0A5P2HF25_9BURK</name>
<sequence length="165" mass="18623">MNDVSAFPPASYRPALPDEEAVAAFVRRFYGRVRADALIGPLFERVLADGWDAHLGKMDDFWSSIVLGTRRYRGHVLAKHLTLAGVEGRHFDRWIALFVATAHETFDDVVAAEFVRPALRIASSLQLGMFGWDYEIPANQHALLKTYVKARPVLRAEASWETDRP</sequence>
<dbReference type="Gene3D" id="1.10.490.10">
    <property type="entry name" value="Globins"/>
    <property type="match status" value="1"/>
</dbReference>
<dbReference type="InterPro" id="IPR009050">
    <property type="entry name" value="Globin-like_sf"/>
</dbReference>
<proteinExistence type="predicted"/>
<evidence type="ECO:0000313" key="1">
    <source>
        <dbReference type="EMBL" id="QET06428.1"/>
    </source>
</evidence>
<accession>A0A5P2HF25</accession>
<dbReference type="GO" id="GO:0019825">
    <property type="term" value="F:oxygen binding"/>
    <property type="evidence" value="ECO:0007669"/>
    <property type="project" value="InterPro"/>
</dbReference>
<gene>
    <name evidence="1" type="ORF">FOB72_31590</name>
</gene>
<dbReference type="RefSeq" id="WP_150377146.1">
    <property type="nucleotide sequence ID" value="NZ_CP044067.1"/>
</dbReference>
<dbReference type="EMBL" id="CP044067">
    <property type="protein sequence ID" value="QET06428.1"/>
    <property type="molecule type" value="Genomic_DNA"/>
</dbReference>
<evidence type="ECO:0000313" key="2">
    <source>
        <dbReference type="Proteomes" id="UP000322822"/>
    </source>
</evidence>
<reference evidence="1 2" key="1">
    <citation type="submission" date="2019-09" db="EMBL/GenBank/DDBJ databases">
        <title>FDA dAtabase for Regulatory Grade micrObial Sequences (FDA-ARGOS): Supporting development and validation of Infectious Disease Dx tests.</title>
        <authorList>
            <person name="Sciortino C."/>
            <person name="Tallon L."/>
            <person name="Sadzewicz L."/>
            <person name="Vavikolanu K."/>
            <person name="Mehta A."/>
            <person name="Aluvathingal J."/>
            <person name="Nadendla S."/>
            <person name="Nandy P."/>
            <person name="Geyer C."/>
            <person name="Yan Y."/>
            <person name="Sichtig H."/>
        </authorList>
    </citation>
    <scope>NUCLEOTIDE SEQUENCE [LARGE SCALE GENOMIC DNA]</scope>
    <source>
        <strain evidence="1 2">FDAARGOS_664</strain>
    </source>
</reference>
<dbReference type="GO" id="GO:0020037">
    <property type="term" value="F:heme binding"/>
    <property type="evidence" value="ECO:0007669"/>
    <property type="project" value="InterPro"/>
</dbReference>
<protein>
    <submittedName>
        <fullName evidence="1">Group III truncated hemoglobin</fullName>
    </submittedName>
</protein>
<organism evidence="1 2">
    <name type="scientific">Cupriavidus pauculus</name>
    <dbReference type="NCBI Taxonomy" id="82633"/>
    <lineage>
        <taxon>Bacteria</taxon>
        <taxon>Pseudomonadati</taxon>
        <taxon>Pseudomonadota</taxon>
        <taxon>Betaproteobacteria</taxon>
        <taxon>Burkholderiales</taxon>
        <taxon>Burkholderiaceae</taxon>
        <taxon>Cupriavidus</taxon>
    </lineage>
</organism>
<dbReference type="AlphaFoldDB" id="A0A5P2HF25"/>
<dbReference type="InterPro" id="IPR012292">
    <property type="entry name" value="Globin/Proto"/>
</dbReference>
<dbReference type="OrthoDB" id="25954at2"/>